<evidence type="ECO:0000313" key="4">
    <source>
        <dbReference type="Proteomes" id="UP001497444"/>
    </source>
</evidence>
<sequence>MFQVPQPWARKLQRTCAPSLSSGTHPGSFHNFPRQRQQRSLLLLHDNSTQRKIVSPTTILQHKALLGSKEISNVSSNMDINGTEGGIGALSLSVHLQRPIKLNVSSSSPQTISPPVEDSNDKSSSINSQEPSDDAFHIIPHHVAVEKQGNLVAGFDHNLTKGAAAEEMPEMERRIQESRLQEHEDGGGGGLIHPSQQHTFDRDSEDNELHAHDDDAIEYYVPSVGDIVIGVVVFSNHSKLDIDIGAQKLGHMFIKDLISLGQLKLEEACWKIPNGDDRSLEGPHVPPPPLGQPCVVHDDKEVLRTEIQTPSSSPVVELGTVFVMEVKGETMSGRPLLSARSVARGFAWKRIRQIRELNQAVEIQITHWNPTGLVSRIEGIRAFLPVYHLFKQSSQASLHSLKDYVGRYMCVSITAFDEKTCNLIISEKQAWKMKNLHPGALVDGIVIDIHKFGARIKIKETDISGLLHISKIARARIHDIRDIFSIGEQVKVMVVKSPIKNGIAFSTADLESEDGLMLTDKERVYREAEEMAKAFRDTHRVQENTSVEYGFNQDWSDFVEEEKPIANWDWLDFGGK</sequence>
<proteinExistence type="predicted"/>
<gene>
    <name evidence="3" type="ORF">CSSPJE1EN1_LOCUS1048</name>
</gene>
<dbReference type="PANTHER" id="PTHR15838">
    <property type="entry name" value="NUCLEOLAR PROTEIN OF 40 KDA"/>
    <property type="match status" value="1"/>
</dbReference>
<organism evidence="3 4">
    <name type="scientific">Sphagnum jensenii</name>
    <dbReference type="NCBI Taxonomy" id="128206"/>
    <lineage>
        <taxon>Eukaryota</taxon>
        <taxon>Viridiplantae</taxon>
        <taxon>Streptophyta</taxon>
        <taxon>Embryophyta</taxon>
        <taxon>Bryophyta</taxon>
        <taxon>Sphagnophytina</taxon>
        <taxon>Sphagnopsida</taxon>
        <taxon>Sphagnales</taxon>
        <taxon>Sphagnaceae</taxon>
        <taxon>Sphagnum</taxon>
    </lineage>
</organism>
<dbReference type="Gene3D" id="2.40.50.140">
    <property type="entry name" value="Nucleic acid-binding proteins"/>
    <property type="match status" value="1"/>
</dbReference>
<reference evidence="3 4" key="1">
    <citation type="submission" date="2024-02" db="EMBL/GenBank/DDBJ databases">
        <authorList>
            <consortium name="ELIXIR-Norway"/>
            <consortium name="Elixir Norway"/>
        </authorList>
    </citation>
    <scope>NUCLEOTIDE SEQUENCE [LARGE SCALE GENOMIC DNA]</scope>
</reference>
<protein>
    <recommendedName>
        <fullName evidence="2">S1 motif domain-containing protein</fullName>
    </recommendedName>
</protein>
<dbReference type="InterPro" id="IPR012340">
    <property type="entry name" value="NA-bd_OB-fold"/>
</dbReference>
<dbReference type="SUPFAM" id="SSF50249">
    <property type="entry name" value="Nucleic acid-binding proteins"/>
    <property type="match status" value="1"/>
</dbReference>
<dbReference type="PANTHER" id="PTHR15838:SF3">
    <property type="entry name" value="PROTEIN PIGMENT DEFECTIVE 338, CHLOROPLASTIC"/>
    <property type="match status" value="1"/>
</dbReference>
<dbReference type="InterPro" id="IPR003029">
    <property type="entry name" value="S1_domain"/>
</dbReference>
<keyword evidence="4" id="KW-1185">Reference proteome</keyword>
<feature type="region of interest" description="Disordered" evidence="1">
    <location>
        <begin position="105"/>
        <end position="133"/>
    </location>
</feature>
<dbReference type="PROSITE" id="PS50126">
    <property type="entry name" value="S1"/>
    <property type="match status" value="1"/>
</dbReference>
<dbReference type="Pfam" id="PF00575">
    <property type="entry name" value="S1"/>
    <property type="match status" value="1"/>
</dbReference>
<name>A0ABP0VR80_9BRYO</name>
<feature type="domain" description="S1 motif" evidence="2">
    <location>
        <begin position="439"/>
        <end position="508"/>
    </location>
</feature>
<dbReference type="SMART" id="SM00316">
    <property type="entry name" value="S1"/>
    <property type="match status" value="1"/>
</dbReference>
<evidence type="ECO:0000256" key="1">
    <source>
        <dbReference type="SAM" id="MobiDB-lite"/>
    </source>
</evidence>
<feature type="region of interest" description="Disordered" evidence="1">
    <location>
        <begin position="179"/>
        <end position="207"/>
    </location>
</feature>
<evidence type="ECO:0000259" key="2">
    <source>
        <dbReference type="PROSITE" id="PS50126"/>
    </source>
</evidence>
<dbReference type="Proteomes" id="UP001497444">
    <property type="component" value="Chromosome 1"/>
</dbReference>
<evidence type="ECO:0000313" key="3">
    <source>
        <dbReference type="EMBL" id="CAK9255570.1"/>
    </source>
</evidence>
<accession>A0ABP0VR80</accession>
<dbReference type="EMBL" id="OZ020096">
    <property type="protein sequence ID" value="CAK9255570.1"/>
    <property type="molecule type" value="Genomic_DNA"/>
</dbReference>